<evidence type="ECO:0000313" key="1">
    <source>
        <dbReference type="EMBL" id="KZO91715.1"/>
    </source>
</evidence>
<name>A0A167HJS0_CALVF</name>
<organism evidence="1 2">
    <name type="scientific">Calocera viscosa (strain TUFC12733)</name>
    <dbReference type="NCBI Taxonomy" id="1330018"/>
    <lineage>
        <taxon>Eukaryota</taxon>
        <taxon>Fungi</taxon>
        <taxon>Dikarya</taxon>
        <taxon>Basidiomycota</taxon>
        <taxon>Agaricomycotina</taxon>
        <taxon>Dacrymycetes</taxon>
        <taxon>Dacrymycetales</taxon>
        <taxon>Dacrymycetaceae</taxon>
        <taxon>Calocera</taxon>
    </lineage>
</organism>
<proteinExistence type="predicted"/>
<dbReference type="InterPro" id="IPR032675">
    <property type="entry name" value="LRR_dom_sf"/>
</dbReference>
<evidence type="ECO:0000313" key="2">
    <source>
        <dbReference type="Proteomes" id="UP000076738"/>
    </source>
</evidence>
<accession>A0A167HJS0</accession>
<dbReference type="Gene3D" id="3.80.10.10">
    <property type="entry name" value="Ribonuclease Inhibitor"/>
    <property type="match status" value="1"/>
</dbReference>
<keyword evidence="2" id="KW-1185">Reference proteome</keyword>
<dbReference type="AlphaFoldDB" id="A0A167HJS0"/>
<dbReference type="SUPFAM" id="SSF52047">
    <property type="entry name" value="RNI-like"/>
    <property type="match status" value="1"/>
</dbReference>
<dbReference type="OrthoDB" id="3360340at2759"/>
<reference evidence="1 2" key="1">
    <citation type="journal article" date="2016" name="Mol. Biol. Evol.">
        <title>Comparative Genomics of Early-Diverging Mushroom-Forming Fungi Provides Insights into the Origins of Lignocellulose Decay Capabilities.</title>
        <authorList>
            <person name="Nagy L.G."/>
            <person name="Riley R."/>
            <person name="Tritt A."/>
            <person name="Adam C."/>
            <person name="Daum C."/>
            <person name="Floudas D."/>
            <person name="Sun H."/>
            <person name="Yadav J.S."/>
            <person name="Pangilinan J."/>
            <person name="Larsson K.H."/>
            <person name="Matsuura K."/>
            <person name="Barry K."/>
            <person name="Labutti K."/>
            <person name="Kuo R."/>
            <person name="Ohm R.A."/>
            <person name="Bhattacharya S.S."/>
            <person name="Shirouzu T."/>
            <person name="Yoshinaga Y."/>
            <person name="Martin F.M."/>
            <person name="Grigoriev I.V."/>
            <person name="Hibbett D.S."/>
        </authorList>
    </citation>
    <scope>NUCLEOTIDE SEQUENCE [LARGE SCALE GENOMIC DNA]</scope>
    <source>
        <strain evidence="1 2">TUFC12733</strain>
    </source>
</reference>
<gene>
    <name evidence="1" type="ORF">CALVIDRAFT_337351</name>
</gene>
<dbReference type="EMBL" id="KV417319">
    <property type="protein sequence ID" value="KZO91715.1"/>
    <property type="molecule type" value="Genomic_DNA"/>
</dbReference>
<sequence>MPHNVRSEAGSVNSTETVQASATSSLLINNNAVHGSASLLSLPSELLRQVALELRWRNIAEPSDPSEHDFTLSAAMTRFNVNRFDVCSFLRTSRKINESCESVLYEAIEICMKNRAKRGANHDFCGGSLPHLLRTLESRLDLAPAVKALALNFDTVAEEWKDDSEPRNAAHRLFQICRNIHSLYSDRLPSSFLVDAGIRGLKALAMTFRASLFIPTLSWHLGDLENLVLEDVYFNESDAFSRLALPRLKHLSLLRCLQQGATLFSSALSLPAESLQELFIHKLEDTSSHYRLFQHIQLYGTSLKSLTLCGAGLIESINSKTPEIWERLPSLRVLVISRDHFSKMTALWDHLPSTLTTLILADMDDEDALVDNDHLTSACYVTKPASRLPSHIYMYYDNPDDGQHPSDESFAEFGTSTGILKIAAKNMSSRHPHSTYSTHMEIAMEFTVGEDNGDLGIQYQTMAW</sequence>
<dbReference type="Proteomes" id="UP000076738">
    <property type="component" value="Unassembled WGS sequence"/>
</dbReference>
<protein>
    <submittedName>
        <fullName evidence="1">Uncharacterized protein</fullName>
    </submittedName>
</protein>